<feature type="compositionally biased region" description="Pro residues" evidence="1">
    <location>
        <begin position="39"/>
        <end position="50"/>
    </location>
</feature>
<dbReference type="EMBL" id="BRYA01000898">
    <property type="protein sequence ID" value="GMI35225.1"/>
    <property type="molecule type" value="Genomic_DNA"/>
</dbReference>
<evidence type="ECO:0000256" key="1">
    <source>
        <dbReference type="SAM" id="MobiDB-lite"/>
    </source>
</evidence>
<feature type="region of interest" description="Disordered" evidence="1">
    <location>
        <begin position="1"/>
        <end position="50"/>
    </location>
</feature>
<protein>
    <submittedName>
        <fullName evidence="2">Uncharacterized protein</fullName>
    </submittedName>
</protein>
<gene>
    <name evidence="2" type="ORF">TrCOL_g1735</name>
</gene>
<evidence type="ECO:0000313" key="2">
    <source>
        <dbReference type="EMBL" id="GMI35225.1"/>
    </source>
</evidence>
<reference evidence="3" key="1">
    <citation type="journal article" date="2023" name="Commun. Biol.">
        <title>Genome analysis of Parmales, the sister group of diatoms, reveals the evolutionary specialization of diatoms from phago-mixotrophs to photoautotrophs.</title>
        <authorList>
            <person name="Ban H."/>
            <person name="Sato S."/>
            <person name="Yoshikawa S."/>
            <person name="Yamada K."/>
            <person name="Nakamura Y."/>
            <person name="Ichinomiya M."/>
            <person name="Sato N."/>
            <person name="Blanc-Mathieu R."/>
            <person name="Endo H."/>
            <person name="Kuwata A."/>
            <person name="Ogata H."/>
        </authorList>
    </citation>
    <scope>NUCLEOTIDE SEQUENCE [LARGE SCALE GENOMIC DNA]</scope>
</reference>
<keyword evidence="3" id="KW-1185">Reference proteome</keyword>
<feature type="compositionally biased region" description="Low complexity" evidence="1">
    <location>
        <begin position="17"/>
        <end position="34"/>
    </location>
</feature>
<accession>A0A9W7L630</accession>
<proteinExistence type="predicted"/>
<dbReference type="AlphaFoldDB" id="A0A9W7L630"/>
<name>A0A9W7L630_9STRA</name>
<evidence type="ECO:0000313" key="3">
    <source>
        <dbReference type="Proteomes" id="UP001165065"/>
    </source>
</evidence>
<dbReference type="OrthoDB" id="197138at2759"/>
<organism evidence="2 3">
    <name type="scientific">Triparma columacea</name>
    <dbReference type="NCBI Taxonomy" id="722753"/>
    <lineage>
        <taxon>Eukaryota</taxon>
        <taxon>Sar</taxon>
        <taxon>Stramenopiles</taxon>
        <taxon>Ochrophyta</taxon>
        <taxon>Bolidophyceae</taxon>
        <taxon>Parmales</taxon>
        <taxon>Triparmaceae</taxon>
        <taxon>Triparma</taxon>
    </lineage>
</organism>
<sequence length="326" mass="36387">MEDGSPSPTTPNPPPLTFRSLPSSASSPESTITPDSAPQNPPISPSVPPTPSPIAEALVEFADVVNSNISLTRTGLSMSIGCLMIYALRKSPPFTRYLRVSDIPSRDFSTRDVIRGRLVSIIPSPSPALRTASPVAFRFVPMTWFERTFLNVRSIFDTIHRRDEGILVQLRNVSHPPQSRDLLVSAPKVTWLESFVFQKPYVVCTLISRRINGKGGGGEEMAVVDVSWRPYMQWKHSDLATSLIKYGRADCEVEDGSKGGVEVAGTVWDLNLDSSRKMEDLERDVQRIKDLIRLEGEAKGEEEEKEAENFFQSARLWIGRLRDKIF</sequence>
<dbReference type="Proteomes" id="UP001165065">
    <property type="component" value="Unassembled WGS sequence"/>
</dbReference>
<comment type="caution">
    <text evidence="2">The sequence shown here is derived from an EMBL/GenBank/DDBJ whole genome shotgun (WGS) entry which is preliminary data.</text>
</comment>